<comment type="caution">
    <text evidence="4">The sequence shown here is derived from an EMBL/GenBank/DDBJ whole genome shotgun (WGS) entry which is preliminary data.</text>
</comment>
<evidence type="ECO:0000256" key="2">
    <source>
        <dbReference type="SAM" id="MobiDB-lite"/>
    </source>
</evidence>
<organism evidence="4 5">
    <name type="scientific">Ephemerocybe angulata</name>
    <dbReference type="NCBI Taxonomy" id="980116"/>
    <lineage>
        <taxon>Eukaryota</taxon>
        <taxon>Fungi</taxon>
        <taxon>Dikarya</taxon>
        <taxon>Basidiomycota</taxon>
        <taxon>Agaricomycotina</taxon>
        <taxon>Agaricomycetes</taxon>
        <taxon>Agaricomycetidae</taxon>
        <taxon>Agaricales</taxon>
        <taxon>Agaricineae</taxon>
        <taxon>Psathyrellaceae</taxon>
        <taxon>Ephemerocybe</taxon>
    </lineage>
</organism>
<evidence type="ECO:0000259" key="3">
    <source>
        <dbReference type="Pfam" id="PF24883"/>
    </source>
</evidence>
<dbReference type="OrthoDB" id="3027122at2759"/>
<protein>
    <recommendedName>
        <fullName evidence="3">Nephrocystin 3-like N-terminal domain-containing protein</fullName>
    </recommendedName>
</protein>
<dbReference type="InterPro" id="IPR027417">
    <property type="entry name" value="P-loop_NTPase"/>
</dbReference>
<accession>A0A8H5BV37</accession>
<dbReference type="EMBL" id="JAACJK010000116">
    <property type="protein sequence ID" value="KAF5330140.1"/>
    <property type="molecule type" value="Genomic_DNA"/>
</dbReference>
<proteinExistence type="predicted"/>
<evidence type="ECO:0000313" key="4">
    <source>
        <dbReference type="EMBL" id="KAF5330140.1"/>
    </source>
</evidence>
<reference evidence="4 5" key="1">
    <citation type="journal article" date="2020" name="ISME J.">
        <title>Uncovering the hidden diversity of litter-decomposition mechanisms in mushroom-forming fungi.</title>
        <authorList>
            <person name="Floudas D."/>
            <person name="Bentzer J."/>
            <person name="Ahren D."/>
            <person name="Johansson T."/>
            <person name="Persson P."/>
            <person name="Tunlid A."/>
        </authorList>
    </citation>
    <scope>NUCLEOTIDE SEQUENCE [LARGE SCALE GENOMIC DNA]</scope>
    <source>
        <strain evidence="4 5">CBS 175.51</strain>
    </source>
</reference>
<evidence type="ECO:0000256" key="1">
    <source>
        <dbReference type="ARBA" id="ARBA00022737"/>
    </source>
</evidence>
<dbReference type="PANTHER" id="PTHR10039:SF14">
    <property type="entry name" value="NACHT DOMAIN-CONTAINING PROTEIN"/>
    <property type="match status" value="1"/>
</dbReference>
<evidence type="ECO:0000313" key="5">
    <source>
        <dbReference type="Proteomes" id="UP000541558"/>
    </source>
</evidence>
<feature type="region of interest" description="Disordered" evidence="2">
    <location>
        <begin position="99"/>
        <end position="127"/>
    </location>
</feature>
<dbReference type="InterPro" id="IPR056884">
    <property type="entry name" value="NPHP3-like_N"/>
</dbReference>
<dbReference type="SUPFAM" id="SSF52540">
    <property type="entry name" value="P-loop containing nucleoside triphosphate hydrolases"/>
    <property type="match status" value="1"/>
</dbReference>
<feature type="compositionally biased region" description="Polar residues" evidence="2">
    <location>
        <begin position="99"/>
        <end position="124"/>
    </location>
</feature>
<sequence>MLGSTQRPPCPTSEAAHSTMTSKRNRSPEDDLDYNFCPSGSKKGRILDLEHAPQLEIPYASTQYDPALSSSAWAHAPSTHPPLELEVDNNPMIRIAQRTDSNTSSPCRQDYQSTHPIAPSSQPLPRSGGMPWTYPPYPSFELAHSQQANTDFQDSGLSDHWDPNQPSLWADNLTNVHPQAQVSVASSSQLPAEASASSVGQFLQGSALPYGQGLFAHSTYHRSLWDLPTGSQTHVHSYDTASPHRWVSHYPSPSNGQLQYPPPPTPHTFVSVPAFSESRDGRTGPHTVQIQTPLEVVATGTNEASQSFFSNATGFNVENFKYVQRNGTIQMRDGWTILMENTAPNALHNSDARYDPPKCDEDTRVEVTNEIMGWIQDHDSPTQLLCMTGAAGSGKSALQQTVANRCAGLNILASSFFFSVGDPTRNHALAVVPTIAYQLGQASPALRRSIQLAVETDPLIFNKSLRTQMDALLVNPVVTLLSSGPQGYLPFAVLIDGLDECNDEARQKELLKAIQESLIGRTPFRIFLASRPELAIFGALQPGGHLHTAAYHIRLSDDYDATADIRHTLQRRLRELGERRLNNGAWFSDADVEAIVEASSGQYIHAATAIRYVSDPRGSPIARLKAVLTWTPGKNQKAKPFASLDLLYTNILTKAKQEYDAVDTNQHDFILAIRSYVHIRNLHPTTSMDMRERDWLLGLEDVTHEQILCDLRSLVNVTVVRGEGRFVPVSMANSEESVDIWGKSTALSENKRFTMTLYHKSLQDFLESEDRAGPFYVSLADLRKHLLQCCMRSFLLVRSPDVGELLDRVCGIAVVFMHNLLHDHAYRLEEPEESIIDIFIRFTRDGGWEPFHTSLRNRKEYILLVDWIHAARLWLLPPMKRQAPDTAVLLQGYHDRWIKRRDRFSDGDNTSHQAVIIDVLKPVTKAMIQTPPKASGNSITTPA</sequence>
<dbReference type="AlphaFoldDB" id="A0A8H5BV37"/>
<dbReference type="PANTHER" id="PTHR10039">
    <property type="entry name" value="AMELOGENIN"/>
    <property type="match status" value="1"/>
</dbReference>
<keyword evidence="5" id="KW-1185">Reference proteome</keyword>
<keyword evidence="1" id="KW-0677">Repeat</keyword>
<feature type="region of interest" description="Disordered" evidence="2">
    <location>
        <begin position="1"/>
        <end position="40"/>
    </location>
</feature>
<feature type="domain" description="Nephrocystin 3-like N-terminal" evidence="3">
    <location>
        <begin position="370"/>
        <end position="531"/>
    </location>
</feature>
<dbReference type="Proteomes" id="UP000541558">
    <property type="component" value="Unassembled WGS sequence"/>
</dbReference>
<dbReference type="Pfam" id="PF24883">
    <property type="entry name" value="NPHP3_N"/>
    <property type="match status" value="1"/>
</dbReference>
<gene>
    <name evidence="4" type="ORF">D9611_010641</name>
</gene>
<name>A0A8H5BV37_9AGAR</name>